<evidence type="ECO:0000256" key="1">
    <source>
        <dbReference type="ARBA" id="ARBA00022737"/>
    </source>
</evidence>
<feature type="domain" description="GPI inositol-deacylase winged helix" evidence="2">
    <location>
        <begin position="248"/>
        <end position="321"/>
    </location>
</feature>
<keyword evidence="1" id="KW-0677">Repeat</keyword>
<dbReference type="OrthoDB" id="538223at2759"/>
<dbReference type="InterPro" id="IPR027417">
    <property type="entry name" value="P-loop_NTPase"/>
</dbReference>
<protein>
    <recommendedName>
        <fullName evidence="6">NACHT domain-containing protein</fullName>
    </recommendedName>
</protein>
<evidence type="ECO:0000313" key="4">
    <source>
        <dbReference type="EMBL" id="KAJ5111290.1"/>
    </source>
</evidence>
<dbReference type="AlphaFoldDB" id="A0A9W9G456"/>
<gene>
    <name evidence="4" type="ORF">N7532_001825</name>
</gene>
<keyword evidence="5" id="KW-1185">Reference proteome</keyword>
<dbReference type="Pfam" id="PF24883">
    <property type="entry name" value="NPHP3_N"/>
    <property type="match status" value="1"/>
</dbReference>
<evidence type="ECO:0000259" key="3">
    <source>
        <dbReference type="Pfam" id="PF24883"/>
    </source>
</evidence>
<feature type="domain" description="Nephrocystin 3-like N-terminal" evidence="3">
    <location>
        <begin position="2"/>
        <end position="131"/>
    </location>
</feature>
<dbReference type="InterPro" id="IPR056884">
    <property type="entry name" value="NPHP3-like_N"/>
</dbReference>
<dbReference type="PANTHER" id="PTHR10039">
    <property type="entry name" value="AMELOGENIN"/>
    <property type="match status" value="1"/>
</dbReference>
<evidence type="ECO:0000313" key="5">
    <source>
        <dbReference type="Proteomes" id="UP001149074"/>
    </source>
</evidence>
<comment type="caution">
    <text evidence="4">The sequence shown here is derived from an EMBL/GenBank/DDBJ whole genome shotgun (WGS) entry which is preliminary data.</text>
</comment>
<dbReference type="Proteomes" id="UP001149074">
    <property type="component" value="Unassembled WGS sequence"/>
</dbReference>
<proteinExistence type="predicted"/>
<dbReference type="Pfam" id="PF22939">
    <property type="entry name" value="WHD_GPIID"/>
    <property type="match status" value="1"/>
</dbReference>
<accession>A0A9W9G456</accession>
<dbReference type="InterPro" id="IPR054471">
    <property type="entry name" value="GPIID_WHD"/>
</dbReference>
<reference evidence="4" key="1">
    <citation type="submission" date="2022-11" db="EMBL/GenBank/DDBJ databases">
        <authorList>
            <person name="Petersen C."/>
        </authorList>
    </citation>
    <scope>NUCLEOTIDE SEQUENCE</scope>
    <source>
        <strain evidence="4">IBT 30761</strain>
    </source>
</reference>
<dbReference type="RefSeq" id="XP_056479360.1">
    <property type="nucleotide sequence ID" value="XM_056614319.1"/>
</dbReference>
<dbReference type="PANTHER" id="PTHR10039:SF14">
    <property type="entry name" value="NACHT DOMAIN-CONTAINING PROTEIN"/>
    <property type="match status" value="1"/>
</dbReference>
<reference evidence="4" key="2">
    <citation type="journal article" date="2023" name="IMA Fungus">
        <title>Comparative genomic study of the Penicillium genus elucidates a diverse pangenome and 15 lateral gene transfer events.</title>
        <authorList>
            <person name="Petersen C."/>
            <person name="Sorensen T."/>
            <person name="Nielsen M.R."/>
            <person name="Sondergaard T.E."/>
            <person name="Sorensen J.L."/>
            <person name="Fitzpatrick D.A."/>
            <person name="Frisvad J.C."/>
            <person name="Nielsen K.L."/>
        </authorList>
    </citation>
    <scope>NUCLEOTIDE SEQUENCE</scope>
    <source>
        <strain evidence="4">IBT 30761</strain>
    </source>
</reference>
<dbReference type="GeneID" id="81353298"/>
<dbReference type="EMBL" id="JAPQKI010000002">
    <property type="protein sequence ID" value="KAJ5111290.1"/>
    <property type="molecule type" value="Genomic_DNA"/>
</dbReference>
<organism evidence="4 5">
    <name type="scientific">Penicillium argentinense</name>
    <dbReference type="NCBI Taxonomy" id="1131581"/>
    <lineage>
        <taxon>Eukaryota</taxon>
        <taxon>Fungi</taxon>
        <taxon>Dikarya</taxon>
        <taxon>Ascomycota</taxon>
        <taxon>Pezizomycotina</taxon>
        <taxon>Eurotiomycetes</taxon>
        <taxon>Eurotiomycetidae</taxon>
        <taxon>Eurotiales</taxon>
        <taxon>Aspergillaceae</taxon>
        <taxon>Penicillium</taxon>
    </lineage>
</organism>
<dbReference type="SUPFAM" id="SSF52540">
    <property type="entry name" value="P-loop containing nucleoside triphosphate hydrolases"/>
    <property type="match status" value="1"/>
</dbReference>
<evidence type="ECO:0008006" key="6">
    <source>
        <dbReference type="Google" id="ProtNLM"/>
    </source>
</evidence>
<sequence>MLLCGIIDELTKSAPDTTTIAFFFCQATDVRINHATAVLRGLIFMLVDQQPSLISHIRRQYDKAGKQVFEDVNAWEALSEILTSILGDSLQTTYLIIDALDECTTGLDRLLELVAQQSSACPHAKWIVSSRNWPAIEETLDAATQKTKLWLELNEASVTEAVAFFIRYKVQKLTEKKKFDNSTRDAVFQYLLSNAHGTFLWVALVCEKLTKVPKRNIRKKLKEFPSGLDELYKRMLSQINESDDDDARLCKSLLGVVTTVYRPIMLDELASCINLPEGVADDHESLEEIIGLCGSFLTLRGRTISLVHQSAKDFLLREAVQEIFPDGEDIVHYSIFSKSLGAISRTLRRDIYSLLHPGYPVNQVNQPHPDPLASIRIVAQLAFSFAITTFIGSRLLA</sequence>
<evidence type="ECO:0000259" key="2">
    <source>
        <dbReference type="Pfam" id="PF22939"/>
    </source>
</evidence>
<name>A0A9W9G456_9EURO</name>